<accession>A0A9W9F4C9</accession>
<organism evidence="1 2">
    <name type="scientific">Penicillium angulare</name>
    <dbReference type="NCBI Taxonomy" id="116970"/>
    <lineage>
        <taxon>Eukaryota</taxon>
        <taxon>Fungi</taxon>
        <taxon>Dikarya</taxon>
        <taxon>Ascomycota</taxon>
        <taxon>Pezizomycotina</taxon>
        <taxon>Eurotiomycetes</taxon>
        <taxon>Eurotiomycetidae</taxon>
        <taxon>Eurotiales</taxon>
        <taxon>Aspergillaceae</taxon>
        <taxon>Penicillium</taxon>
    </lineage>
</organism>
<dbReference type="AlphaFoldDB" id="A0A9W9F4C9"/>
<sequence length="199" mass="23453">MAIDYDILIGNSTHKEIKLQKSGDIHALQKWRACETFGSYEAEKTDPNYEAPQWIEEWLWTEELLRDIAFEELSESKDLQESNLEDKKESESLEESDYLQILAKEYWLKERKLWAIKSRFENSPFTRGLKLWRSNPNWIVLEEAVVVDENAVAVRNDDIYTNLNDNRPLVIVLVFAAAASLQENFILIQKRYRLKRPNS</sequence>
<proteinExistence type="predicted"/>
<keyword evidence="2" id="KW-1185">Reference proteome</keyword>
<comment type="caution">
    <text evidence="1">The sequence shown here is derived from an EMBL/GenBank/DDBJ whole genome shotgun (WGS) entry which is preliminary data.</text>
</comment>
<dbReference type="Proteomes" id="UP001149165">
    <property type="component" value="Unassembled WGS sequence"/>
</dbReference>
<evidence type="ECO:0000313" key="2">
    <source>
        <dbReference type="Proteomes" id="UP001149165"/>
    </source>
</evidence>
<protein>
    <submittedName>
        <fullName evidence="1">Uncharacterized protein</fullName>
    </submittedName>
</protein>
<name>A0A9W9F4C9_9EURO</name>
<reference evidence="1" key="1">
    <citation type="submission" date="2022-11" db="EMBL/GenBank/DDBJ databases">
        <authorList>
            <person name="Petersen C."/>
        </authorList>
    </citation>
    <scope>NUCLEOTIDE SEQUENCE</scope>
    <source>
        <strain evidence="1">IBT 30069</strain>
    </source>
</reference>
<gene>
    <name evidence="1" type="ORF">N7456_009212</name>
</gene>
<evidence type="ECO:0000313" key="1">
    <source>
        <dbReference type="EMBL" id="KAJ5093351.1"/>
    </source>
</evidence>
<dbReference type="EMBL" id="JAPQKH010000006">
    <property type="protein sequence ID" value="KAJ5093351.1"/>
    <property type="molecule type" value="Genomic_DNA"/>
</dbReference>
<reference evidence="1" key="2">
    <citation type="journal article" date="2023" name="IMA Fungus">
        <title>Comparative genomic study of the Penicillium genus elucidates a diverse pangenome and 15 lateral gene transfer events.</title>
        <authorList>
            <person name="Petersen C."/>
            <person name="Sorensen T."/>
            <person name="Nielsen M.R."/>
            <person name="Sondergaard T.E."/>
            <person name="Sorensen J.L."/>
            <person name="Fitzpatrick D.A."/>
            <person name="Frisvad J.C."/>
            <person name="Nielsen K.L."/>
        </authorList>
    </citation>
    <scope>NUCLEOTIDE SEQUENCE</scope>
    <source>
        <strain evidence="1">IBT 30069</strain>
    </source>
</reference>